<keyword evidence="3" id="KW-1185">Reference proteome</keyword>
<evidence type="ECO:0000256" key="1">
    <source>
        <dbReference type="SAM" id="MobiDB-lite"/>
    </source>
</evidence>
<dbReference type="Proteomes" id="UP000243528">
    <property type="component" value="Unassembled WGS sequence"/>
</dbReference>
<evidence type="ECO:0000313" key="3">
    <source>
        <dbReference type="Proteomes" id="UP000243528"/>
    </source>
</evidence>
<comment type="caution">
    <text evidence="2">The sequence shown here is derived from an EMBL/GenBank/DDBJ whole genome shotgun (WGS) entry which is preliminary data.</text>
</comment>
<dbReference type="AlphaFoldDB" id="A0A2P8DM68"/>
<gene>
    <name evidence="2" type="ORF">CLV30_12073</name>
</gene>
<sequence length="144" mass="16305">MTPEQQQTLDEIITFYRRAAPPGWLRIVCHWECELDDDGDPARAMAHVVIIDRDGSLDLTRTEEPSQMLDGEWDDSHSASTTISRTTEPRWTTSPPASERRFDDQFRRARRRRPAACSRATISRLLTGTAPSASARSYIDAGRS</sequence>
<protein>
    <submittedName>
        <fullName evidence="2">Uncharacterized protein</fullName>
    </submittedName>
</protein>
<name>A0A2P8DM68_9ACTN</name>
<proteinExistence type="predicted"/>
<feature type="compositionally biased region" description="Polar residues" evidence="1">
    <location>
        <begin position="78"/>
        <end position="96"/>
    </location>
</feature>
<feature type="region of interest" description="Disordered" evidence="1">
    <location>
        <begin position="59"/>
        <end position="115"/>
    </location>
</feature>
<accession>A0A2P8DM68</accession>
<feature type="compositionally biased region" description="Basic and acidic residues" evidence="1">
    <location>
        <begin position="98"/>
        <end position="107"/>
    </location>
</feature>
<organism evidence="2 3">
    <name type="scientific">Haloactinopolyspora alba</name>
    <dbReference type="NCBI Taxonomy" id="648780"/>
    <lineage>
        <taxon>Bacteria</taxon>
        <taxon>Bacillati</taxon>
        <taxon>Actinomycetota</taxon>
        <taxon>Actinomycetes</taxon>
        <taxon>Jiangellales</taxon>
        <taxon>Jiangellaceae</taxon>
        <taxon>Haloactinopolyspora</taxon>
    </lineage>
</organism>
<reference evidence="2 3" key="1">
    <citation type="submission" date="2018-03" db="EMBL/GenBank/DDBJ databases">
        <title>Genomic Encyclopedia of Archaeal and Bacterial Type Strains, Phase II (KMG-II): from individual species to whole genera.</title>
        <authorList>
            <person name="Goeker M."/>
        </authorList>
    </citation>
    <scope>NUCLEOTIDE SEQUENCE [LARGE SCALE GENOMIC DNA]</scope>
    <source>
        <strain evidence="2 3">DSM 45211</strain>
    </source>
</reference>
<dbReference type="EMBL" id="PYGE01000020">
    <property type="protein sequence ID" value="PSK98287.1"/>
    <property type="molecule type" value="Genomic_DNA"/>
</dbReference>
<evidence type="ECO:0000313" key="2">
    <source>
        <dbReference type="EMBL" id="PSK98287.1"/>
    </source>
</evidence>